<dbReference type="Proteomes" id="UP000815325">
    <property type="component" value="Unassembled WGS sequence"/>
</dbReference>
<reference evidence="1" key="1">
    <citation type="submission" date="2017-08" db="EMBL/GenBank/DDBJ databases">
        <authorList>
            <person name="Polle J.E."/>
            <person name="Barry K."/>
            <person name="Cushman J."/>
            <person name="Schmutz J."/>
            <person name="Tran D."/>
            <person name="Hathwaick L.T."/>
            <person name="Yim W.C."/>
            <person name="Jenkins J."/>
            <person name="Mckie-Krisberg Z.M."/>
            <person name="Prochnik S."/>
            <person name="Lindquist E."/>
            <person name="Dockter R.B."/>
            <person name="Adam C."/>
            <person name="Molina H."/>
            <person name="Bunkerborg J."/>
            <person name="Jin E."/>
            <person name="Buchheim M."/>
            <person name="Magnuson J."/>
        </authorList>
    </citation>
    <scope>NUCLEOTIDE SEQUENCE</scope>
    <source>
        <strain evidence="1">CCAP 19/18</strain>
    </source>
</reference>
<dbReference type="PANTHER" id="PTHR45458">
    <property type="entry name" value="SHORT-CHAIN DEHYDROGENASE/REDUCTASE SDR"/>
    <property type="match status" value="1"/>
</dbReference>
<accession>A0ABQ7GE67</accession>
<dbReference type="EMBL" id="MU069841">
    <property type="protein sequence ID" value="KAF5832907.1"/>
    <property type="molecule type" value="Genomic_DNA"/>
</dbReference>
<proteinExistence type="predicted"/>
<evidence type="ECO:0008006" key="3">
    <source>
        <dbReference type="Google" id="ProtNLM"/>
    </source>
</evidence>
<comment type="caution">
    <text evidence="1">The sequence shown here is derived from an EMBL/GenBank/DDBJ whole genome shotgun (WGS) entry which is preliminary data.</text>
</comment>
<keyword evidence="2" id="KW-1185">Reference proteome</keyword>
<protein>
    <recommendedName>
        <fullName evidence="3">C-factor</fullName>
    </recommendedName>
</protein>
<dbReference type="SUPFAM" id="SSF51735">
    <property type="entry name" value="NAD(P)-binding Rossmann-fold domains"/>
    <property type="match status" value="1"/>
</dbReference>
<dbReference type="InterPro" id="IPR052184">
    <property type="entry name" value="SDR_enzymes"/>
</dbReference>
<dbReference type="PANTHER" id="PTHR45458:SF1">
    <property type="entry name" value="SHORT CHAIN DEHYDROGENASE"/>
    <property type="match status" value="1"/>
</dbReference>
<evidence type="ECO:0000313" key="2">
    <source>
        <dbReference type="Proteomes" id="UP000815325"/>
    </source>
</evidence>
<evidence type="ECO:0000313" key="1">
    <source>
        <dbReference type="EMBL" id="KAF5832907.1"/>
    </source>
</evidence>
<name>A0ABQ7GE67_DUNSA</name>
<dbReference type="InterPro" id="IPR036291">
    <property type="entry name" value="NAD(P)-bd_dom_sf"/>
</dbReference>
<sequence>MGGKLCNEHSENTCFIGESWPPLKTQLAWTNAVGPFLVVQQLLARGLIGSPPAQNLGVSAEKQQQQHGEGCSTLIANISSIVASQGDQEVSSKMGGGYAYRASKAALNIINKALCNDLTASHRVESVLLHPGYVRTDLTGGLGAIDVRESTDGLFAVLTSGKPLNNRFYSYTGEEIPW</sequence>
<organism evidence="1 2">
    <name type="scientific">Dunaliella salina</name>
    <name type="common">Green alga</name>
    <name type="synonym">Protococcus salinus</name>
    <dbReference type="NCBI Taxonomy" id="3046"/>
    <lineage>
        <taxon>Eukaryota</taxon>
        <taxon>Viridiplantae</taxon>
        <taxon>Chlorophyta</taxon>
        <taxon>core chlorophytes</taxon>
        <taxon>Chlorophyceae</taxon>
        <taxon>CS clade</taxon>
        <taxon>Chlamydomonadales</taxon>
        <taxon>Dunaliellaceae</taxon>
        <taxon>Dunaliella</taxon>
    </lineage>
</organism>
<gene>
    <name evidence="1" type="ORF">DUNSADRAFT_11019</name>
</gene>
<dbReference type="Gene3D" id="3.40.50.720">
    <property type="entry name" value="NAD(P)-binding Rossmann-like Domain"/>
    <property type="match status" value="1"/>
</dbReference>